<reference evidence="2" key="1">
    <citation type="journal article" date="2005" name="J. Fish Biol.">
        <title>Effect of LHRHa on the expression of stressrelated molecules in the ovary of wild caught Sphoeroides annulatus held in captivity.</title>
        <authorList>
            <person name="Barron-Vivanco B.S."/>
            <person name="Duncan N.J."/>
            <person name="Garcia-Aguilar N."/>
            <person name="Gutierrez J."/>
            <person name="Garcia-Gasca A."/>
        </authorList>
    </citation>
    <scope>NUCLEOTIDE SEQUENCE</scope>
    <source>
        <tissue evidence="2">Ovary</tissue>
    </source>
</reference>
<name>Q6TM03_9TELE</name>
<protein>
    <submittedName>
        <fullName evidence="2">Cell death receptor-like protein</fullName>
    </submittedName>
</protein>
<evidence type="ECO:0000256" key="1">
    <source>
        <dbReference type="SAM" id="MobiDB-lite"/>
    </source>
</evidence>
<proteinExistence type="evidence at transcript level"/>
<feature type="compositionally biased region" description="Polar residues" evidence="1">
    <location>
        <begin position="77"/>
        <end position="92"/>
    </location>
</feature>
<organism evidence="2">
    <name type="scientific">Sphoeroides annulatus</name>
    <name type="common">bullseye puffer</name>
    <dbReference type="NCBI Taxonomy" id="168377"/>
    <lineage>
        <taxon>Eukaryota</taxon>
        <taxon>Metazoa</taxon>
        <taxon>Chordata</taxon>
        <taxon>Craniata</taxon>
        <taxon>Vertebrata</taxon>
        <taxon>Euteleostomi</taxon>
        <taxon>Actinopterygii</taxon>
        <taxon>Neopterygii</taxon>
        <taxon>Teleostei</taxon>
        <taxon>Neoteleostei</taxon>
        <taxon>Acanthomorphata</taxon>
        <taxon>Eupercaria</taxon>
        <taxon>Tetraodontiformes</taxon>
        <taxon>Tetradontoidea</taxon>
        <taxon>Tetraodontidae</taxon>
        <taxon>Sphoeroides</taxon>
    </lineage>
</organism>
<dbReference type="EMBL" id="AY394433">
    <property type="protein sequence ID" value="AAR00494.1"/>
    <property type="molecule type" value="mRNA"/>
</dbReference>
<sequence>GSLKGHVTRLCPVPPCRGSCVLLNGGEEQRCVLAVPGRQAASSQPARQAGRQRGSLSNVKSLSPHLRKEHLRVETPGSLSGTTVRSPPSTRSFVRTRRVLGACSQKRKSAIPRHPSPGFFFKVVRSSPSISCLVLRSQSLVDS</sequence>
<feature type="region of interest" description="Disordered" evidence="1">
    <location>
        <begin position="37"/>
        <end position="92"/>
    </location>
</feature>
<keyword evidence="2" id="KW-0675">Receptor</keyword>
<accession>Q6TM03</accession>
<feature type="compositionally biased region" description="Low complexity" evidence="1">
    <location>
        <begin position="37"/>
        <end position="55"/>
    </location>
</feature>
<evidence type="ECO:0000313" key="2">
    <source>
        <dbReference type="EMBL" id="AAR00494.1"/>
    </source>
</evidence>
<feature type="non-terminal residue" evidence="2">
    <location>
        <position position="143"/>
    </location>
</feature>
<dbReference type="AlphaFoldDB" id="Q6TM03"/>
<feature type="non-terminal residue" evidence="2">
    <location>
        <position position="1"/>
    </location>
</feature>